<protein>
    <submittedName>
        <fullName evidence="2">Uncharacterized protein</fullName>
    </submittedName>
</protein>
<dbReference type="Proteomes" id="UP000019443">
    <property type="component" value="Plasmid pLPU83d"/>
</dbReference>
<reference evidence="2" key="1">
    <citation type="submission" date="2013-11" db="EMBL/GenBank/DDBJ databases">
        <title>Draft genome sequence of the broad-host-range Rhizobium sp. LPU83 strain, a member of the low-genetic diversity Oregon-like Rhizobium sp. group.</title>
        <authorList>
            <person name="Wibberg D."/>
            <person name="Puehler A."/>
            <person name="Schlueter A."/>
        </authorList>
    </citation>
    <scope>NUCLEOTIDE SEQUENCE [LARGE SCALE GENOMIC DNA]</scope>
    <source>
        <strain evidence="2">LPU83</strain>
        <plasmid evidence="2">pLPU83d</plasmid>
    </source>
</reference>
<sequence>MVLARCHRQLQRPAAIQITVTAVAISLGMKADILVPEDLQRHMLALQFPVNKSPIRLSAAAMTGLRAGSLVESRFQHRIADVLAQRPGKPSNVHTAQRLTHRRRRRTNAHRNRLVAKAFLKSVSQYLADTPHLQSLRWHRVPSSQATERTNVSPAEHPDKHPNQRAASSRNKGAVNSRNWGAALFRNAGADCLGICSPRCQKA</sequence>
<evidence type="ECO:0000256" key="1">
    <source>
        <dbReference type="SAM" id="MobiDB-lite"/>
    </source>
</evidence>
<feature type="compositionally biased region" description="Polar residues" evidence="1">
    <location>
        <begin position="142"/>
        <end position="153"/>
    </location>
</feature>
<organism evidence="2 3">
    <name type="scientific">Rhizobium favelukesii</name>
    <dbReference type="NCBI Taxonomy" id="348824"/>
    <lineage>
        <taxon>Bacteria</taxon>
        <taxon>Pseudomonadati</taxon>
        <taxon>Pseudomonadota</taxon>
        <taxon>Alphaproteobacteria</taxon>
        <taxon>Hyphomicrobiales</taxon>
        <taxon>Rhizobiaceae</taxon>
        <taxon>Rhizobium/Agrobacterium group</taxon>
        <taxon>Rhizobium</taxon>
    </lineage>
</organism>
<dbReference type="EMBL" id="HG916855">
    <property type="protein sequence ID" value="CDM62839.1"/>
    <property type="molecule type" value="Genomic_DNA"/>
</dbReference>
<feature type="region of interest" description="Disordered" evidence="1">
    <location>
        <begin position="138"/>
        <end position="174"/>
    </location>
</feature>
<feature type="region of interest" description="Disordered" evidence="1">
    <location>
        <begin position="87"/>
        <end position="111"/>
    </location>
</feature>
<evidence type="ECO:0000313" key="3">
    <source>
        <dbReference type="Proteomes" id="UP000019443"/>
    </source>
</evidence>
<proteinExistence type="predicted"/>
<dbReference type="AlphaFoldDB" id="W6RQ17"/>
<dbReference type="HOGENOM" id="CLU_1348027_0_0_5"/>
<feature type="compositionally biased region" description="Basic residues" evidence="1">
    <location>
        <begin position="99"/>
        <end position="111"/>
    </location>
</feature>
<keyword evidence="3" id="KW-1185">Reference proteome</keyword>
<evidence type="ECO:0000313" key="2">
    <source>
        <dbReference type="EMBL" id="CDM62839.1"/>
    </source>
</evidence>
<feature type="compositionally biased region" description="Polar residues" evidence="1">
    <location>
        <begin position="165"/>
        <end position="174"/>
    </location>
</feature>
<name>W6RQ17_9HYPH</name>
<accession>W6RQ17</accession>
<keyword evidence="2" id="KW-0614">Plasmid</keyword>
<gene>
    <name evidence="2" type="ORF">LPU83_pLPU83d_1469</name>
</gene>
<geneLocation type="plasmid" evidence="2 3">
    <name>pLPU83d</name>
</geneLocation>
<dbReference type="PATRIC" id="fig|348824.6.peg.7203"/>
<dbReference type="KEGG" id="rhl:LPU83_pLPU83d_1469"/>